<dbReference type="Proteomes" id="UP001610100">
    <property type="component" value="Unassembled WGS sequence"/>
</dbReference>
<dbReference type="EMBL" id="JBAWKB010000002">
    <property type="protein sequence ID" value="MFH6772254.1"/>
    <property type="molecule type" value="Genomic_DNA"/>
</dbReference>
<evidence type="ECO:0000259" key="1">
    <source>
        <dbReference type="Pfam" id="PF14534"/>
    </source>
</evidence>
<dbReference type="RefSeq" id="WP_344741567.1">
    <property type="nucleotide sequence ID" value="NZ_BAABAY010000002.1"/>
</dbReference>
<dbReference type="SUPFAM" id="SSF54427">
    <property type="entry name" value="NTF2-like"/>
    <property type="match status" value="1"/>
</dbReference>
<sequence>MKPLLKPLASIFLVLSILSLWNCKQEQKETSPQEMPKPATVQELGQMNRDFVEALKAHDAVAAANLYDENASLLPPNEDIVTGRENIRAYWQGAIDAGIIDASVKTLDAKSDGDLGYEIGTFELRFLGPDNDTIVDTGKFTEILQRNQEGKWISLYGMWSNNAPVETE</sequence>
<feature type="domain" description="DUF4440" evidence="1">
    <location>
        <begin position="48"/>
        <end position="152"/>
    </location>
</feature>
<gene>
    <name evidence="2" type="ORF">V8G58_09950</name>
</gene>
<dbReference type="Pfam" id="PF14534">
    <property type="entry name" value="DUF4440"/>
    <property type="match status" value="1"/>
</dbReference>
<protein>
    <submittedName>
        <fullName evidence="2">DUF4440 domain-containing protein</fullName>
    </submittedName>
</protein>
<evidence type="ECO:0000313" key="2">
    <source>
        <dbReference type="EMBL" id="MFH6772254.1"/>
    </source>
</evidence>
<dbReference type="InterPro" id="IPR032710">
    <property type="entry name" value="NTF2-like_dom_sf"/>
</dbReference>
<organism evidence="2 3">
    <name type="scientific">Gaetbulibacter aestuarii</name>
    <dbReference type="NCBI Taxonomy" id="1502358"/>
    <lineage>
        <taxon>Bacteria</taxon>
        <taxon>Pseudomonadati</taxon>
        <taxon>Bacteroidota</taxon>
        <taxon>Flavobacteriia</taxon>
        <taxon>Flavobacteriales</taxon>
        <taxon>Flavobacteriaceae</taxon>
        <taxon>Gaetbulibacter</taxon>
    </lineage>
</organism>
<name>A0ABW7MZI2_9FLAO</name>
<comment type="caution">
    <text evidence="2">The sequence shown here is derived from an EMBL/GenBank/DDBJ whole genome shotgun (WGS) entry which is preliminary data.</text>
</comment>
<keyword evidence="3" id="KW-1185">Reference proteome</keyword>
<accession>A0ABW7MZI2</accession>
<dbReference type="Gene3D" id="3.10.450.50">
    <property type="match status" value="1"/>
</dbReference>
<evidence type="ECO:0000313" key="3">
    <source>
        <dbReference type="Proteomes" id="UP001610100"/>
    </source>
</evidence>
<reference evidence="2 3" key="1">
    <citation type="submission" date="2024-02" db="EMBL/GenBank/DDBJ databases">
        <title>A Gaetbulibacter species isolated from tidal flats and genomic insights of their niches.</title>
        <authorList>
            <person name="Ye Y."/>
        </authorList>
    </citation>
    <scope>NUCLEOTIDE SEQUENCE [LARGE SCALE GENOMIC DNA]</scope>
    <source>
        <strain evidence="2 3">KYW382</strain>
    </source>
</reference>
<dbReference type="InterPro" id="IPR027843">
    <property type="entry name" value="DUF4440"/>
</dbReference>
<proteinExistence type="predicted"/>